<dbReference type="PANTHER" id="PTHR43289:SF34">
    <property type="entry name" value="SERINE_THREONINE-PROTEIN KINASE YBDM-RELATED"/>
    <property type="match status" value="1"/>
</dbReference>
<sequence length="745" mass="78895">MPFPLAHDDPPGLGAYRLLARLGSGGMGTVYLARSPGGRTLALKTMHARIATTTEFRTRFRLEADAARVIGGRYGAQVVDADPLAETPWMATEYVLGPPLDDAVELAGPLPEASVRTLGAALCGALGQLHHSDVVHRDLKPSNIMVTAHGPKVIDFGIARALGDDRLTHTGAAVGTPAFMSPEQATGQEHTPAGDVFALAGVLVFAATGRGPFGEGQPADLLYRVRYAEPDLTGVPAALVPVLSRCLAKDPAGRPTTAELAAQLHDGSGDFVDQLPDAVLAEIGRRASEVWQVLPQRLPAPPDQPATVPSADVPAARGPSRRGLLMAGAGSVLGVAGAGAGVWAWLGGSEPGPGTGPGYTKPKPGPSVSAVKKKKLDSVWQKQFGGPDDDQNPEVPLLAGDQVVLVANAGARGVDARSGASRWTFSLYADDSWQVASDGTHVYQIARDEHRDANGSLRTVSFFLARVDLATGKAGKHLAPVSDAQHNGIINRLLAVADDTAYLAISHGKVKRYERQLPWSVMAVNLATGSRKWTDPLPFRSAESDENHFLSAKVVGGLLVALQQMNDGKVRVVARDIRTGKVAWDKPWKGADRRLVRDPLTADDKHLYLGYGPLRALRLSDGGQAWDTAATRPGKTYGPPVLKDGVLYAVEKDLGLVAFGTGSGKPRWAEKSEEGPRADHVVHPVVGSAYAYTYSQTDQVLRAVGLTSHATEQLYKTSGTRFTAHEKSRMVIASGPDFLAGFPLR</sequence>
<evidence type="ECO:0000313" key="8">
    <source>
        <dbReference type="Proteomes" id="UP001344251"/>
    </source>
</evidence>
<gene>
    <name evidence="7" type="ORF">OG863_16100</name>
</gene>
<dbReference type="CDD" id="cd14014">
    <property type="entry name" value="STKc_PknB_like"/>
    <property type="match status" value="1"/>
</dbReference>
<dbReference type="SMART" id="SM00220">
    <property type="entry name" value="S_TKc"/>
    <property type="match status" value="1"/>
</dbReference>
<dbReference type="GO" id="GO:0016301">
    <property type="term" value="F:kinase activity"/>
    <property type="evidence" value="ECO:0007669"/>
    <property type="project" value="UniProtKB-KW"/>
</dbReference>
<dbReference type="EMBL" id="CP109106">
    <property type="protein sequence ID" value="WSB69353.1"/>
    <property type="molecule type" value="Genomic_DNA"/>
</dbReference>
<protein>
    <submittedName>
        <fullName evidence="7">Protein kinase</fullName>
    </submittedName>
</protein>
<reference evidence="7 8" key="1">
    <citation type="submission" date="2022-10" db="EMBL/GenBank/DDBJ databases">
        <title>The complete genomes of actinobacterial strains from the NBC collection.</title>
        <authorList>
            <person name="Joergensen T.S."/>
            <person name="Alvarez Arevalo M."/>
            <person name="Sterndorff E.B."/>
            <person name="Faurdal D."/>
            <person name="Vuksanovic O."/>
            <person name="Mourched A.-S."/>
            <person name="Charusanti P."/>
            <person name="Shaw S."/>
            <person name="Blin K."/>
            <person name="Weber T."/>
        </authorList>
    </citation>
    <scope>NUCLEOTIDE SEQUENCE [LARGE SCALE GENOMIC DNA]</scope>
    <source>
        <strain evidence="7 8">NBC 01774</strain>
    </source>
</reference>
<evidence type="ECO:0000256" key="1">
    <source>
        <dbReference type="ARBA" id="ARBA00022679"/>
    </source>
</evidence>
<dbReference type="SUPFAM" id="SSF50998">
    <property type="entry name" value="Quinoprotein alcohol dehydrogenase-like"/>
    <property type="match status" value="1"/>
</dbReference>
<evidence type="ECO:0000256" key="3">
    <source>
        <dbReference type="ARBA" id="ARBA00022777"/>
    </source>
</evidence>
<keyword evidence="4 5" id="KW-0067">ATP-binding</keyword>
<dbReference type="PANTHER" id="PTHR43289">
    <property type="entry name" value="MITOGEN-ACTIVATED PROTEIN KINASE KINASE KINASE 20-RELATED"/>
    <property type="match status" value="1"/>
</dbReference>
<dbReference type="InterPro" id="IPR011047">
    <property type="entry name" value="Quinoprotein_ADH-like_sf"/>
</dbReference>
<keyword evidence="1" id="KW-0808">Transferase</keyword>
<dbReference type="Pfam" id="PF00069">
    <property type="entry name" value="Pkinase"/>
    <property type="match status" value="1"/>
</dbReference>
<dbReference type="Gene3D" id="3.30.200.20">
    <property type="entry name" value="Phosphorylase Kinase, domain 1"/>
    <property type="match status" value="1"/>
</dbReference>
<dbReference type="PROSITE" id="PS00107">
    <property type="entry name" value="PROTEIN_KINASE_ATP"/>
    <property type="match status" value="1"/>
</dbReference>
<keyword evidence="3 7" id="KW-0418">Kinase</keyword>
<keyword evidence="2 5" id="KW-0547">Nucleotide-binding</keyword>
<dbReference type="PROSITE" id="PS50011">
    <property type="entry name" value="PROTEIN_KINASE_DOM"/>
    <property type="match status" value="1"/>
</dbReference>
<dbReference type="SUPFAM" id="SSF56112">
    <property type="entry name" value="Protein kinase-like (PK-like)"/>
    <property type="match status" value="1"/>
</dbReference>
<keyword evidence="8" id="KW-1185">Reference proteome</keyword>
<dbReference type="InterPro" id="IPR011009">
    <property type="entry name" value="Kinase-like_dom_sf"/>
</dbReference>
<feature type="binding site" evidence="5">
    <location>
        <position position="44"/>
    </location>
    <ligand>
        <name>ATP</name>
        <dbReference type="ChEBI" id="CHEBI:30616"/>
    </ligand>
</feature>
<dbReference type="PROSITE" id="PS00108">
    <property type="entry name" value="PROTEIN_KINASE_ST"/>
    <property type="match status" value="1"/>
</dbReference>
<organism evidence="7 8">
    <name type="scientific">Streptomyces decoyicus</name>
    <dbReference type="NCBI Taxonomy" id="249567"/>
    <lineage>
        <taxon>Bacteria</taxon>
        <taxon>Bacillati</taxon>
        <taxon>Actinomycetota</taxon>
        <taxon>Actinomycetes</taxon>
        <taxon>Kitasatosporales</taxon>
        <taxon>Streptomycetaceae</taxon>
        <taxon>Streptomyces</taxon>
    </lineage>
</organism>
<dbReference type="Gene3D" id="1.10.510.10">
    <property type="entry name" value="Transferase(Phosphotransferase) domain 1"/>
    <property type="match status" value="1"/>
</dbReference>
<evidence type="ECO:0000313" key="7">
    <source>
        <dbReference type="EMBL" id="WSB69353.1"/>
    </source>
</evidence>
<dbReference type="InterPro" id="IPR008271">
    <property type="entry name" value="Ser/Thr_kinase_AS"/>
</dbReference>
<evidence type="ECO:0000256" key="5">
    <source>
        <dbReference type="PROSITE-ProRule" id="PRU10141"/>
    </source>
</evidence>
<accession>A0ABZ1FI25</accession>
<dbReference type="Gene3D" id="2.130.10.10">
    <property type="entry name" value="YVTN repeat-like/Quinoprotein amine dehydrogenase"/>
    <property type="match status" value="2"/>
</dbReference>
<dbReference type="InterPro" id="IPR017441">
    <property type="entry name" value="Protein_kinase_ATP_BS"/>
</dbReference>
<dbReference type="InterPro" id="IPR002372">
    <property type="entry name" value="PQQ_rpt_dom"/>
</dbReference>
<dbReference type="InterPro" id="IPR000719">
    <property type="entry name" value="Prot_kinase_dom"/>
</dbReference>
<proteinExistence type="predicted"/>
<evidence type="ECO:0000256" key="2">
    <source>
        <dbReference type="ARBA" id="ARBA00022741"/>
    </source>
</evidence>
<evidence type="ECO:0000256" key="4">
    <source>
        <dbReference type="ARBA" id="ARBA00022840"/>
    </source>
</evidence>
<name>A0ABZ1FI25_9ACTN</name>
<dbReference type="InterPro" id="IPR015943">
    <property type="entry name" value="WD40/YVTN_repeat-like_dom_sf"/>
</dbReference>
<dbReference type="RefSeq" id="WP_326618862.1">
    <property type="nucleotide sequence ID" value="NZ_CP109106.1"/>
</dbReference>
<dbReference type="Pfam" id="PF13360">
    <property type="entry name" value="PQQ_2"/>
    <property type="match status" value="1"/>
</dbReference>
<feature type="domain" description="Protein kinase" evidence="6">
    <location>
        <begin position="16"/>
        <end position="268"/>
    </location>
</feature>
<dbReference type="Proteomes" id="UP001344251">
    <property type="component" value="Chromosome"/>
</dbReference>
<evidence type="ECO:0000259" key="6">
    <source>
        <dbReference type="PROSITE" id="PS50011"/>
    </source>
</evidence>